<dbReference type="InterPro" id="IPR034016">
    <property type="entry name" value="M1_APN-typ"/>
</dbReference>
<keyword evidence="29" id="KW-1185">Reference proteome</keyword>
<evidence type="ECO:0000256" key="2">
    <source>
        <dbReference type="ARBA" id="ARBA00004606"/>
    </source>
</evidence>
<evidence type="ECO:0000256" key="7">
    <source>
        <dbReference type="ARBA" id="ARBA00022622"/>
    </source>
</evidence>
<evidence type="ECO:0000313" key="29">
    <source>
        <dbReference type="Proteomes" id="UP001497623"/>
    </source>
</evidence>
<comment type="catalytic activity">
    <reaction evidence="1">
        <text>Release of an N-terminal amino acid, Xaa-|-Yaa- from a peptide, amide or arylamide. Xaa is preferably Ala, but may be most amino acids including Pro (slow action). When a terminal hydrophobic residue is followed by a prolyl residue, the two may be released as an intact Xaa-Pro dipeptide.</text>
        <dbReference type="EC" id="3.4.11.2"/>
    </reaction>
</comment>
<evidence type="ECO:0000256" key="21">
    <source>
        <dbReference type="PIRSR" id="PIRSR634016-3"/>
    </source>
</evidence>
<dbReference type="Pfam" id="PF01433">
    <property type="entry name" value="Peptidase_M1"/>
    <property type="match status" value="1"/>
</dbReference>
<dbReference type="FunFam" id="1.25.50.20:FF:000001">
    <property type="entry name" value="Aminopeptidase"/>
    <property type="match status" value="1"/>
</dbReference>
<keyword evidence="17" id="KW-0472">Membrane</keyword>
<evidence type="ECO:0000256" key="4">
    <source>
        <dbReference type="ARBA" id="ARBA00010136"/>
    </source>
</evidence>
<dbReference type="SUPFAM" id="SSF63737">
    <property type="entry name" value="Leukotriene A4 hydrolase N-terminal domain"/>
    <property type="match status" value="1"/>
</dbReference>
<evidence type="ECO:0000313" key="28">
    <source>
        <dbReference type="EMBL" id="CAL4088040.1"/>
    </source>
</evidence>
<evidence type="ECO:0000256" key="19">
    <source>
        <dbReference type="ARBA" id="ARBA00023180"/>
    </source>
</evidence>
<feature type="binding site" evidence="21">
    <location>
        <position position="356"/>
    </location>
    <ligand>
        <name>Zn(2+)</name>
        <dbReference type="ChEBI" id="CHEBI:29105"/>
        <note>catalytic</note>
    </ligand>
</feature>
<sequence>MKILLTLLYYLILGSLGESTKDKKTSESTLSTSSSGTKHLDVKKEESARLPLTLFPIHYVIKLRPFLHGDLSIQGSIDIDIIVKEPTDIITLNMADIITLNDTAKVLHEKGQEIGILRQEYDPHRQFYIAHLSQNLEVNETYNFHLEFQGLLNDKLVGFYKSSYTDELGNKRLVAATQFSPTDARKAFPGFDEPSFKATFDIWLARQRNMTALSNMPIINTIPIENEPEWLWDIFNTTVKQSTYILGFLVCDYQFLESSNLTSPIFKVWTRPDALEQAAYALEAAPAILTFLEQYFSIPFPLPKLDMVTIPDFKFNAMENWGLIDYRETAMLYDKLLSSASQKMNVGYVMAHELAHQWFGNLVTPAWWSDLWLKEGFASYMGYVALDAVQPTWSVLEQFTTDYIQNAMSLDSLQSSHPISVTVDHPDEISEIFDAISYRKGASIIQMMELFLSEATFRKGLTNYLNDLAYSNAEQDDLWSHLTSAAHEDDTLPKDLTVKSVMDTWTLKMGYPVVTITRNGTNATIDQKWFLLDGSSANVSENIRWWIPLTYTSQDNPDFANTKTQKWMSETENEIQLIDLPKEDLWMVFNIQQSGYYRVNYDELNWKNLIDQLKMDHLVVHQINRGTLLDDSLNLARAGLMEYPLALNLTQYLNQEKDFVPWQSAFINFGYLNSMFSRTAGYGELKDYLKSLVVPLYEYIGFEDSLNDPFLTQYQRVSVVNWACKLGYKACVDKAIALYQQWMISSANESVLTANVQRAVMCTGISSGGEDEWNAAWIQYLHSNVGAEREDILDALGCTQQVWILARYLDFVLSPEEGVKKQDATRVFAAVAKNPAGQDLAWNFLQDRWEEIFEYFGPGSSSLSKMVKSAAARFNTQLEVQELENFKGKNSGMLGSAARAVDQALESAKINVAWKTNYYDIIRKWFSKSGFVSAINKNKLS</sequence>
<name>A0AAV2QIJ5_MEGNR</name>
<comment type="similarity">
    <text evidence="4 23">Belongs to the peptidase M1 family.</text>
</comment>
<keyword evidence="6" id="KW-1003">Cell membrane</keyword>
<dbReference type="Gene3D" id="1.10.390.10">
    <property type="entry name" value="Neutral Protease Domain 2"/>
    <property type="match status" value="1"/>
</dbReference>
<evidence type="ECO:0000256" key="6">
    <source>
        <dbReference type="ARBA" id="ARBA00022475"/>
    </source>
</evidence>
<feature type="binding site" evidence="21">
    <location>
        <position position="375"/>
    </location>
    <ligand>
        <name>Zn(2+)</name>
        <dbReference type="ChEBI" id="CHEBI:29105"/>
        <note>catalytic</note>
    </ligand>
</feature>
<evidence type="ECO:0000256" key="3">
    <source>
        <dbReference type="ARBA" id="ARBA00004609"/>
    </source>
</evidence>
<feature type="domain" description="Aminopeptidase N-like N-terminal" evidence="27">
    <location>
        <begin position="56"/>
        <end position="245"/>
    </location>
</feature>
<keyword evidence="7" id="KW-0449">Lipoprotein</keyword>
<evidence type="ECO:0000256" key="17">
    <source>
        <dbReference type="ARBA" id="ARBA00023136"/>
    </source>
</evidence>
<dbReference type="AlphaFoldDB" id="A0AAV2QIJ5"/>
<keyword evidence="13 21" id="KW-0862">Zinc</keyword>
<feature type="chain" id="PRO_5043741111" description="Aminopeptidase" evidence="24">
    <location>
        <begin position="18"/>
        <end position="941"/>
    </location>
</feature>
<dbReference type="PANTHER" id="PTHR11533">
    <property type="entry name" value="PROTEASE M1 ZINC METALLOPROTEASE"/>
    <property type="match status" value="1"/>
</dbReference>
<keyword evidence="9" id="KW-0812">Transmembrane</keyword>
<dbReference type="Gene3D" id="1.25.50.20">
    <property type="match status" value="1"/>
</dbReference>
<keyword evidence="8 23" id="KW-0645">Protease</keyword>
<evidence type="ECO:0000256" key="16">
    <source>
        <dbReference type="ARBA" id="ARBA00023049"/>
    </source>
</evidence>
<keyword evidence="19" id="KW-0325">Glycoprotein</keyword>
<keyword evidence="18" id="KW-1015">Disulfide bond</keyword>
<evidence type="ECO:0000256" key="18">
    <source>
        <dbReference type="ARBA" id="ARBA00023157"/>
    </source>
</evidence>
<evidence type="ECO:0000256" key="5">
    <source>
        <dbReference type="ARBA" id="ARBA00022438"/>
    </source>
</evidence>
<reference evidence="28 29" key="1">
    <citation type="submission" date="2024-05" db="EMBL/GenBank/DDBJ databases">
        <authorList>
            <person name="Wallberg A."/>
        </authorList>
    </citation>
    <scope>NUCLEOTIDE SEQUENCE [LARGE SCALE GENOMIC DNA]</scope>
</reference>
<evidence type="ECO:0000256" key="12">
    <source>
        <dbReference type="ARBA" id="ARBA00022801"/>
    </source>
</evidence>
<dbReference type="Gene3D" id="2.60.40.1730">
    <property type="entry name" value="tricorn interacting facor f3 domain"/>
    <property type="match status" value="1"/>
</dbReference>
<dbReference type="Pfam" id="PF11838">
    <property type="entry name" value="ERAP1_C"/>
    <property type="match status" value="1"/>
</dbReference>
<keyword evidence="14" id="KW-0735">Signal-anchor</keyword>
<dbReference type="InterPro" id="IPR045357">
    <property type="entry name" value="Aminopeptidase_N-like_N"/>
</dbReference>
<dbReference type="InterPro" id="IPR001930">
    <property type="entry name" value="Peptidase_M1"/>
</dbReference>
<dbReference type="GO" id="GO:0005886">
    <property type="term" value="C:plasma membrane"/>
    <property type="evidence" value="ECO:0007669"/>
    <property type="project" value="UniProtKB-SubCell"/>
</dbReference>
<keyword evidence="5 23" id="KW-0031">Aminopeptidase</keyword>
<feature type="site" description="Transition state stabilizer" evidence="22">
    <location>
        <position position="438"/>
    </location>
</feature>
<dbReference type="InterPro" id="IPR027268">
    <property type="entry name" value="Peptidase_M4/M1_CTD_sf"/>
</dbReference>
<dbReference type="InterPro" id="IPR050344">
    <property type="entry name" value="Peptidase_M1_aminopeptidases"/>
</dbReference>
<dbReference type="PRINTS" id="PR00756">
    <property type="entry name" value="ALADIPTASE"/>
</dbReference>
<keyword evidence="11 24" id="KW-0732">Signal</keyword>
<dbReference type="EMBL" id="CAXKWB010007695">
    <property type="protein sequence ID" value="CAL4088040.1"/>
    <property type="molecule type" value="Genomic_DNA"/>
</dbReference>
<comment type="subcellular location">
    <subcellularLocation>
        <location evidence="3">Cell membrane</location>
        <topology evidence="3">Lipid-anchor</topology>
        <topology evidence="3">GPI-anchor</topology>
    </subcellularLocation>
    <subcellularLocation>
        <location evidence="2">Membrane</location>
        <topology evidence="2">Single-pass type II membrane protein</topology>
    </subcellularLocation>
</comment>
<dbReference type="GO" id="GO:0008270">
    <property type="term" value="F:zinc ion binding"/>
    <property type="evidence" value="ECO:0007669"/>
    <property type="project" value="UniProtKB-UniRule"/>
</dbReference>
<feature type="non-terminal residue" evidence="28">
    <location>
        <position position="941"/>
    </location>
</feature>
<proteinExistence type="inferred from homology"/>
<evidence type="ECO:0000256" key="13">
    <source>
        <dbReference type="ARBA" id="ARBA00022833"/>
    </source>
</evidence>
<dbReference type="GO" id="GO:0016285">
    <property type="term" value="F:alanyl aminopeptidase activity"/>
    <property type="evidence" value="ECO:0007669"/>
    <property type="project" value="UniProtKB-EC"/>
</dbReference>
<evidence type="ECO:0000256" key="9">
    <source>
        <dbReference type="ARBA" id="ARBA00022692"/>
    </source>
</evidence>
<dbReference type="GO" id="GO:0070006">
    <property type="term" value="F:metalloaminopeptidase activity"/>
    <property type="evidence" value="ECO:0007669"/>
    <property type="project" value="TreeGrafter"/>
</dbReference>
<dbReference type="InterPro" id="IPR042097">
    <property type="entry name" value="Aminopeptidase_N-like_N_sf"/>
</dbReference>
<comment type="cofactor">
    <cofactor evidence="21 23">
        <name>Zn(2+)</name>
        <dbReference type="ChEBI" id="CHEBI:29105"/>
    </cofactor>
    <text evidence="21 23">Binds 1 zinc ion per subunit.</text>
</comment>
<evidence type="ECO:0000256" key="11">
    <source>
        <dbReference type="ARBA" id="ARBA00022729"/>
    </source>
</evidence>
<dbReference type="FunFam" id="2.60.40.1910:FF:000008">
    <property type="entry name" value="Aminopeptidase"/>
    <property type="match status" value="1"/>
</dbReference>
<evidence type="ECO:0000256" key="10">
    <source>
        <dbReference type="ARBA" id="ARBA00022723"/>
    </source>
</evidence>
<dbReference type="GO" id="GO:0042277">
    <property type="term" value="F:peptide binding"/>
    <property type="evidence" value="ECO:0007669"/>
    <property type="project" value="TreeGrafter"/>
</dbReference>
<dbReference type="InterPro" id="IPR024571">
    <property type="entry name" value="ERAP1-like_C_dom"/>
</dbReference>
<protein>
    <recommendedName>
        <fullName evidence="23">Aminopeptidase</fullName>
        <ecNumber evidence="23">3.4.11.-</ecNumber>
    </recommendedName>
</protein>
<dbReference type="Proteomes" id="UP001497623">
    <property type="component" value="Unassembled WGS sequence"/>
</dbReference>
<evidence type="ECO:0000259" key="27">
    <source>
        <dbReference type="Pfam" id="PF17900"/>
    </source>
</evidence>
<keyword evidence="12 23" id="KW-0378">Hydrolase</keyword>
<dbReference type="GO" id="GO:0098552">
    <property type="term" value="C:side of membrane"/>
    <property type="evidence" value="ECO:0007669"/>
    <property type="project" value="UniProtKB-KW"/>
</dbReference>
<evidence type="ECO:0000256" key="1">
    <source>
        <dbReference type="ARBA" id="ARBA00000098"/>
    </source>
</evidence>
<dbReference type="GO" id="GO:0006508">
    <property type="term" value="P:proteolysis"/>
    <property type="evidence" value="ECO:0007669"/>
    <property type="project" value="UniProtKB-KW"/>
</dbReference>
<dbReference type="CDD" id="cd09601">
    <property type="entry name" value="M1_APN-Q_like"/>
    <property type="match status" value="1"/>
</dbReference>
<evidence type="ECO:0000256" key="8">
    <source>
        <dbReference type="ARBA" id="ARBA00022670"/>
    </source>
</evidence>
<dbReference type="PANTHER" id="PTHR11533:SF294">
    <property type="entry name" value="THYROTROPIN-RELEASING HORMONE-DEGRADING ECTOENZYME"/>
    <property type="match status" value="1"/>
</dbReference>
<evidence type="ECO:0000256" key="15">
    <source>
        <dbReference type="ARBA" id="ARBA00022989"/>
    </source>
</evidence>
<dbReference type="FunFam" id="2.60.40.1730:FF:000012">
    <property type="entry name" value="Aminopeptidase N"/>
    <property type="match status" value="1"/>
</dbReference>
<evidence type="ECO:0000256" key="23">
    <source>
        <dbReference type="RuleBase" id="RU364040"/>
    </source>
</evidence>
<evidence type="ECO:0000259" key="25">
    <source>
        <dbReference type="Pfam" id="PF01433"/>
    </source>
</evidence>
<dbReference type="FunFam" id="1.10.390.10:FF:000001">
    <property type="entry name" value="Aminopeptidase"/>
    <property type="match status" value="1"/>
</dbReference>
<dbReference type="Gene3D" id="2.60.40.1910">
    <property type="match status" value="1"/>
</dbReference>
<evidence type="ECO:0000256" key="22">
    <source>
        <dbReference type="PIRSR" id="PIRSR634016-4"/>
    </source>
</evidence>
<dbReference type="GO" id="GO:0043171">
    <property type="term" value="P:peptide catabolic process"/>
    <property type="evidence" value="ECO:0007669"/>
    <property type="project" value="TreeGrafter"/>
</dbReference>
<feature type="signal peptide" evidence="24">
    <location>
        <begin position="1"/>
        <end position="17"/>
    </location>
</feature>
<feature type="binding site" evidence="21">
    <location>
        <position position="352"/>
    </location>
    <ligand>
        <name>Zn(2+)</name>
        <dbReference type="ChEBI" id="CHEBI:29105"/>
        <note>catalytic</note>
    </ligand>
</feature>
<gene>
    <name evidence="28" type="ORF">MNOR_LOCUS13445</name>
</gene>
<dbReference type="Pfam" id="PF17900">
    <property type="entry name" value="Peptidase_M1_N"/>
    <property type="match status" value="1"/>
</dbReference>
<dbReference type="InterPro" id="IPR014782">
    <property type="entry name" value="Peptidase_M1_dom"/>
</dbReference>
<comment type="caution">
    <text evidence="28">The sequence shown here is derived from an EMBL/GenBank/DDBJ whole genome shotgun (WGS) entry which is preliminary data.</text>
</comment>
<feature type="domain" description="Peptidase M1 membrane alanine aminopeptidase" evidence="25">
    <location>
        <begin position="280"/>
        <end position="505"/>
    </location>
</feature>
<dbReference type="GO" id="GO:0005737">
    <property type="term" value="C:cytoplasm"/>
    <property type="evidence" value="ECO:0007669"/>
    <property type="project" value="TreeGrafter"/>
</dbReference>
<keyword evidence="10 21" id="KW-0479">Metal-binding</keyword>
<evidence type="ECO:0000256" key="24">
    <source>
        <dbReference type="SAM" id="SignalP"/>
    </source>
</evidence>
<accession>A0AAV2QIJ5</accession>
<evidence type="ECO:0000256" key="20">
    <source>
        <dbReference type="PIRSR" id="PIRSR634016-1"/>
    </source>
</evidence>
<organism evidence="28 29">
    <name type="scientific">Meganyctiphanes norvegica</name>
    <name type="common">Northern krill</name>
    <name type="synonym">Thysanopoda norvegica</name>
    <dbReference type="NCBI Taxonomy" id="48144"/>
    <lineage>
        <taxon>Eukaryota</taxon>
        <taxon>Metazoa</taxon>
        <taxon>Ecdysozoa</taxon>
        <taxon>Arthropoda</taxon>
        <taxon>Crustacea</taxon>
        <taxon>Multicrustacea</taxon>
        <taxon>Malacostraca</taxon>
        <taxon>Eumalacostraca</taxon>
        <taxon>Eucarida</taxon>
        <taxon>Euphausiacea</taxon>
        <taxon>Euphausiidae</taxon>
        <taxon>Meganyctiphanes</taxon>
    </lineage>
</organism>
<keyword evidence="7" id="KW-0336">GPI-anchor</keyword>
<evidence type="ECO:0000256" key="14">
    <source>
        <dbReference type="ARBA" id="ARBA00022968"/>
    </source>
</evidence>
<keyword evidence="15" id="KW-1133">Transmembrane helix</keyword>
<feature type="domain" description="ERAP1-like C-terminal" evidence="26">
    <location>
        <begin position="586"/>
        <end position="909"/>
    </location>
</feature>
<keyword evidence="16 23" id="KW-0482">Metalloprotease</keyword>
<dbReference type="GO" id="GO:0005615">
    <property type="term" value="C:extracellular space"/>
    <property type="evidence" value="ECO:0007669"/>
    <property type="project" value="TreeGrafter"/>
</dbReference>
<dbReference type="EC" id="3.4.11.-" evidence="23"/>
<feature type="active site" description="Proton acceptor" evidence="20">
    <location>
        <position position="353"/>
    </location>
</feature>
<dbReference type="SUPFAM" id="SSF55486">
    <property type="entry name" value="Metalloproteases ('zincins'), catalytic domain"/>
    <property type="match status" value="1"/>
</dbReference>
<evidence type="ECO:0000259" key="26">
    <source>
        <dbReference type="Pfam" id="PF11838"/>
    </source>
</evidence>